<gene>
    <name evidence="1" type="ORF">EAI_11726</name>
</gene>
<dbReference type="Proteomes" id="UP000008237">
    <property type="component" value="Unassembled WGS sequence"/>
</dbReference>
<proteinExistence type="predicted"/>
<dbReference type="EMBL" id="GL451531">
    <property type="protein sequence ID" value="EFN79143.1"/>
    <property type="molecule type" value="Genomic_DNA"/>
</dbReference>
<dbReference type="GO" id="GO:0003676">
    <property type="term" value="F:nucleic acid binding"/>
    <property type="evidence" value="ECO:0007669"/>
    <property type="project" value="InterPro"/>
</dbReference>
<evidence type="ECO:0000313" key="1">
    <source>
        <dbReference type="EMBL" id="EFN79143.1"/>
    </source>
</evidence>
<sequence length="66" mass="8134">FWFWNFDGFYEFQNATKVKKKLRQRITNGFENIRENPEVQQRVRDSLERRLRACIYAEGGHFEHLI</sequence>
<feature type="non-terminal residue" evidence="1">
    <location>
        <position position="1"/>
    </location>
</feature>
<name>E2BYX1_HARSA</name>
<evidence type="ECO:0000313" key="2">
    <source>
        <dbReference type="Proteomes" id="UP000008237"/>
    </source>
</evidence>
<protein>
    <submittedName>
        <fullName evidence="1">Uncharacterized protein</fullName>
    </submittedName>
</protein>
<reference evidence="1 2" key="1">
    <citation type="journal article" date="2010" name="Science">
        <title>Genomic comparison of the ants Camponotus floridanus and Harpegnathos saltator.</title>
        <authorList>
            <person name="Bonasio R."/>
            <person name="Zhang G."/>
            <person name="Ye C."/>
            <person name="Mutti N.S."/>
            <person name="Fang X."/>
            <person name="Qin N."/>
            <person name="Donahue G."/>
            <person name="Yang P."/>
            <person name="Li Q."/>
            <person name="Li C."/>
            <person name="Zhang P."/>
            <person name="Huang Z."/>
            <person name="Berger S.L."/>
            <person name="Reinberg D."/>
            <person name="Wang J."/>
            <person name="Liebig J."/>
        </authorList>
    </citation>
    <scope>NUCLEOTIDE SEQUENCE [LARGE SCALE GENOMIC DNA]</scope>
    <source>
        <strain evidence="1 2">R22 G/1</strain>
    </source>
</reference>
<dbReference type="InterPro" id="IPR036397">
    <property type="entry name" value="RNaseH_sf"/>
</dbReference>
<keyword evidence="2" id="KW-1185">Reference proteome</keyword>
<dbReference type="InParanoid" id="E2BYX1"/>
<feature type="non-terminal residue" evidence="1">
    <location>
        <position position="66"/>
    </location>
</feature>
<organism evidence="2">
    <name type="scientific">Harpegnathos saltator</name>
    <name type="common">Jerdon's jumping ant</name>
    <dbReference type="NCBI Taxonomy" id="610380"/>
    <lineage>
        <taxon>Eukaryota</taxon>
        <taxon>Metazoa</taxon>
        <taxon>Ecdysozoa</taxon>
        <taxon>Arthropoda</taxon>
        <taxon>Hexapoda</taxon>
        <taxon>Insecta</taxon>
        <taxon>Pterygota</taxon>
        <taxon>Neoptera</taxon>
        <taxon>Endopterygota</taxon>
        <taxon>Hymenoptera</taxon>
        <taxon>Apocrita</taxon>
        <taxon>Aculeata</taxon>
        <taxon>Formicoidea</taxon>
        <taxon>Formicidae</taxon>
        <taxon>Ponerinae</taxon>
        <taxon>Ponerini</taxon>
        <taxon>Harpegnathos</taxon>
    </lineage>
</organism>
<dbReference type="AlphaFoldDB" id="E2BYX1"/>
<dbReference type="Gene3D" id="3.30.420.10">
    <property type="entry name" value="Ribonuclease H-like superfamily/Ribonuclease H"/>
    <property type="match status" value="1"/>
</dbReference>
<accession>E2BYX1</accession>